<feature type="non-terminal residue" evidence="2">
    <location>
        <position position="1"/>
    </location>
</feature>
<dbReference type="InterPro" id="IPR001650">
    <property type="entry name" value="Helicase_C-like"/>
</dbReference>
<dbReference type="Pfam" id="PF00271">
    <property type="entry name" value="Helicase_C"/>
    <property type="match status" value="1"/>
</dbReference>
<keyword evidence="3" id="KW-1185">Reference proteome</keyword>
<dbReference type="PANTHER" id="PTHR10133:SF62">
    <property type="entry name" value="DNA POLYMERASE THETA"/>
    <property type="match status" value="1"/>
</dbReference>
<dbReference type="Pfam" id="PF20470">
    <property type="entry name" value="HTH_61"/>
    <property type="match status" value="1"/>
</dbReference>
<dbReference type="FunFam" id="3.40.50.300:FF:000885">
    <property type="entry name" value="DNA polymerase theta"/>
    <property type="match status" value="1"/>
</dbReference>
<evidence type="ECO:0000313" key="2">
    <source>
        <dbReference type="EMBL" id="KAG8537930.1"/>
    </source>
</evidence>
<accession>A0AAV6YSP9</accession>
<dbReference type="SMART" id="SM00490">
    <property type="entry name" value="HELICc"/>
    <property type="match status" value="1"/>
</dbReference>
<organism evidence="2 3">
    <name type="scientific">Engystomops pustulosus</name>
    <name type="common">Tungara frog</name>
    <name type="synonym">Physalaemus pustulosus</name>
    <dbReference type="NCBI Taxonomy" id="76066"/>
    <lineage>
        <taxon>Eukaryota</taxon>
        <taxon>Metazoa</taxon>
        <taxon>Chordata</taxon>
        <taxon>Craniata</taxon>
        <taxon>Vertebrata</taxon>
        <taxon>Euteleostomi</taxon>
        <taxon>Amphibia</taxon>
        <taxon>Batrachia</taxon>
        <taxon>Anura</taxon>
        <taxon>Neobatrachia</taxon>
        <taxon>Hyloidea</taxon>
        <taxon>Leptodactylidae</taxon>
        <taxon>Leiuperinae</taxon>
        <taxon>Engystomops</taxon>
    </lineage>
</organism>
<evidence type="ECO:0000259" key="1">
    <source>
        <dbReference type="PROSITE" id="PS51194"/>
    </source>
</evidence>
<dbReference type="CDD" id="cd18795">
    <property type="entry name" value="SF2_C_Ski2"/>
    <property type="match status" value="1"/>
</dbReference>
<dbReference type="PANTHER" id="PTHR10133">
    <property type="entry name" value="DNA POLYMERASE I"/>
    <property type="match status" value="1"/>
</dbReference>
<dbReference type="GO" id="GO:0006261">
    <property type="term" value="P:DNA-templated DNA replication"/>
    <property type="evidence" value="ECO:0007669"/>
    <property type="project" value="InterPro"/>
</dbReference>
<reference evidence="2" key="1">
    <citation type="thesis" date="2020" institute="ProQuest LLC" country="789 East Eisenhower Parkway, Ann Arbor, MI, USA">
        <title>Comparative Genomics and Chromosome Evolution.</title>
        <authorList>
            <person name="Mudd A.B."/>
        </authorList>
    </citation>
    <scope>NUCLEOTIDE SEQUENCE</scope>
    <source>
        <strain evidence="2">237g6f4</strain>
        <tissue evidence="2">Blood</tissue>
    </source>
</reference>
<comment type="caution">
    <text evidence="2">The sequence shown here is derived from an EMBL/GenBank/DDBJ whole genome shotgun (WGS) entry which is preliminary data.</text>
</comment>
<sequence>GDDDHIVSLCYETVRGGHAILIFCPSKNWCEKLADTIAREFYALYHRALQAAAEGRSEPSVSPVVLDKDGIQDVMGQLKRCPAGLDSILGRTVPWGVAFHHAGLTFDERDVIEGAFRQGIVRVLAATSTLSSGVNLPARRVIIRTPLFNGRLLDILTYKQMAGRAGRKGVDTEGESILVCKPVERSKGISLLQGSLKPVQSCLLRKEGTGVTGSMIRAILEIIVGGVADTPDDVRVYASCTLLAASLGAEDGDPERKDGGAIEACVDWLLRNEFIQVVEEERDGTRAEVYRPSKLGSATLSSSLSPSEALGIFADLQRAMKGFVLENDLHILYLVTPVYEEWATIDWYQFFCLWEKLSVSMKRVAELVGIEEGFLARSVKGKIIARNDRQQRQIAIHKR</sequence>
<dbReference type="Proteomes" id="UP000824782">
    <property type="component" value="Unassembled WGS sequence"/>
</dbReference>
<dbReference type="Pfam" id="PF21099">
    <property type="entry name" value="POLQ_helical"/>
    <property type="match status" value="1"/>
</dbReference>
<evidence type="ECO:0000313" key="3">
    <source>
        <dbReference type="Proteomes" id="UP000824782"/>
    </source>
</evidence>
<dbReference type="InterPro" id="IPR048960">
    <property type="entry name" value="POLQ-like_helical"/>
</dbReference>
<gene>
    <name evidence="2" type="ORF">GDO81_023551</name>
</gene>
<dbReference type="InterPro" id="IPR027417">
    <property type="entry name" value="P-loop_NTPase"/>
</dbReference>
<dbReference type="GO" id="GO:0097681">
    <property type="term" value="P:double-strand break repair via alternative nonhomologous end joining"/>
    <property type="evidence" value="ECO:0007669"/>
    <property type="project" value="TreeGrafter"/>
</dbReference>
<name>A0AAV6YSP9_ENGPU</name>
<dbReference type="AlphaFoldDB" id="A0AAV6YSP9"/>
<proteinExistence type="predicted"/>
<dbReference type="InterPro" id="IPR002298">
    <property type="entry name" value="DNA_polymerase_A"/>
</dbReference>
<dbReference type="PROSITE" id="PS51194">
    <property type="entry name" value="HELICASE_CTER"/>
    <property type="match status" value="1"/>
</dbReference>
<dbReference type="EMBL" id="WNYA01025248">
    <property type="protein sequence ID" value="KAG8537930.1"/>
    <property type="molecule type" value="Genomic_DNA"/>
</dbReference>
<dbReference type="InterPro" id="IPR046931">
    <property type="entry name" value="HTH_61"/>
</dbReference>
<protein>
    <recommendedName>
        <fullName evidence="1">Helicase C-terminal domain-containing protein</fullName>
    </recommendedName>
</protein>
<feature type="domain" description="Helicase C-terminal" evidence="1">
    <location>
        <begin position="1"/>
        <end position="238"/>
    </location>
</feature>
<dbReference type="Gene3D" id="3.40.50.300">
    <property type="entry name" value="P-loop containing nucleotide triphosphate hydrolases"/>
    <property type="match status" value="1"/>
</dbReference>
<dbReference type="GO" id="GO:0003887">
    <property type="term" value="F:DNA-directed DNA polymerase activity"/>
    <property type="evidence" value="ECO:0007669"/>
    <property type="project" value="InterPro"/>
</dbReference>
<dbReference type="SUPFAM" id="SSF52540">
    <property type="entry name" value="P-loop containing nucleoside triphosphate hydrolases"/>
    <property type="match status" value="1"/>
</dbReference>